<dbReference type="SUPFAM" id="SSF46785">
    <property type="entry name" value="Winged helix' DNA-binding domain"/>
    <property type="match status" value="1"/>
</dbReference>
<evidence type="ECO:0000256" key="15">
    <source>
        <dbReference type="SAM" id="Phobius"/>
    </source>
</evidence>
<dbReference type="InterPro" id="IPR025199">
    <property type="entry name" value="FtsK_4TM"/>
</dbReference>
<dbReference type="PANTHER" id="PTHR22683:SF41">
    <property type="entry name" value="DNA TRANSLOCASE FTSK"/>
    <property type="match status" value="1"/>
</dbReference>
<keyword evidence="8 13" id="KW-0067">ATP-binding</keyword>
<proteinExistence type="inferred from homology"/>
<name>Q30ZZ4_OLEA2</name>
<dbReference type="GO" id="GO:0005524">
    <property type="term" value="F:ATP binding"/>
    <property type="evidence" value="ECO:0007669"/>
    <property type="project" value="UniProtKB-UniRule"/>
</dbReference>
<reference evidence="17 18" key="1">
    <citation type="journal article" date="2011" name="J. Bacteriol.">
        <title>Complete genome sequence and updated annotation of Desulfovibrio alaskensis G20.</title>
        <authorList>
            <person name="Hauser L.J."/>
            <person name="Land M.L."/>
            <person name="Brown S.D."/>
            <person name="Larimer F."/>
            <person name="Keller K.L."/>
            <person name="Rapp-Giles B.J."/>
            <person name="Price M.N."/>
            <person name="Lin M."/>
            <person name="Bruce D.C."/>
            <person name="Detter J.C."/>
            <person name="Tapia R."/>
            <person name="Han C.S."/>
            <person name="Goodwin L.A."/>
            <person name="Cheng J.F."/>
            <person name="Pitluck S."/>
            <person name="Copeland A."/>
            <person name="Lucas S."/>
            <person name="Nolan M."/>
            <person name="Lapidus A.L."/>
            <person name="Palumbo A.V."/>
            <person name="Wall J.D."/>
        </authorList>
    </citation>
    <scope>NUCLEOTIDE SEQUENCE [LARGE SCALE GENOMIC DNA]</scope>
    <source>
        <strain evidence="18">ATCC BAA 1058 / DSM 17464 / G20</strain>
    </source>
</reference>
<evidence type="ECO:0000256" key="4">
    <source>
        <dbReference type="ARBA" id="ARBA00022618"/>
    </source>
</evidence>
<dbReference type="PANTHER" id="PTHR22683">
    <property type="entry name" value="SPORULATION PROTEIN RELATED"/>
    <property type="match status" value="1"/>
</dbReference>
<keyword evidence="3" id="KW-1003">Cell membrane</keyword>
<keyword evidence="10" id="KW-0238">DNA-binding</keyword>
<dbReference type="SUPFAM" id="SSF52540">
    <property type="entry name" value="P-loop containing nucleoside triphosphate hydrolases"/>
    <property type="match status" value="1"/>
</dbReference>
<evidence type="ECO:0000256" key="9">
    <source>
        <dbReference type="ARBA" id="ARBA00022989"/>
    </source>
</evidence>
<evidence type="ECO:0000256" key="14">
    <source>
        <dbReference type="SAM" id="MobiDB-lite"/>
    </source>
</evidence>
<dbReference type="RefSeq" id="WP_011367868.1">
    <property type="nucleotide sequence ID" value="NC_007519.1"/>
</dbReference>
<dbReference type="PROSITE" id="PS50901">
    <property type="entry name" value="FTSK"/>
    <property type="match status" value="1"/>
</dbReference>
<dbReference type="Proteomes" id="UP000002710">
    <property type="component" value="Chromosome"/>
</dbReference>
<evidence type="ECO:0000256" key="1">
    <source>
        <dbReference type="ARBA" id="ARBA00004651"/>
    </source>
</evidence>
<dbReference type="KEGG" id="dde:Dde_1955"/>
<dbReference type="GO" id="GO:0007059">
    <property type="term" value="P:chromosome segregation"/>
    <property type="evidence" value="ECO:0007669"/>
    <property type="project" value="UniProtKB-KW"/>
</dbReference>
<evidence type="ECO:0000313" key="17">
    <source>
        <dbReference type="EMBL" id="ABB38752.2"/>
    </source>
</evidence>
<accession>Q30ZZ4</accession>
<sequence length="819" mass="88352">MISFFRRPTISKGNRLAREIFALFLVFCGAVLLLSLISYSQADPSFNHAVSGRSGFDNWAGLAGAYLSGLLVDIFGLSAFLFPVAVFVSAARHYLKAGDILWWRWVGLTLLGMCIASFTSAIHIGIGDITGGGLIGHELSRLGQRYLGTAGAVILWIFAFLVSVQLAVGFTWVALFAVLTEAAGSFSLPEGLKKRSFRSARSKALPQADLIIMAQKEPEERPRGVAIARTRRAAAALRNFWHIFFPVEKQSRPEARTAFARLESDTEEDSPSESSASASPLPAENSGAEISADGNSAQFYIGPEKDEPAPLAELQPETAPSQGTAGRTSCGAGQRPRRKVKLPSASMLETPKGIDKKTPKAVLESKGQTLVSCLADFGIQGELVRITPGPVVTMFEIRPAAGVKVSRIANLSDDLALALKAIAVRIQAPIPGKDTVGVEIPNEDRETVSLKELLGSEPFGKAESYLTMAIGKDISGIPTVADLAKMPHLLVAGATGAGKSVCINSILMSFLFKARPEEVQLLLVDPKRIELAVYADLPHLVHPVVTDMAHAKNALDWAVHEMDKRYEAMARLGVRNVTGYNQKIESFGDAVPAEFCDLEKLPYLVIIIDELADLMLTAAKEVETSIVRLAQLARAAGIHMILATQRPSVDVVTGLIKANFPCRISFQVTSKHDSRTILDTVGAEHLLGRGDMLFKPGGGRLQRMHGAFVSDEDVAAVVEYWKERQAPSYRVDFSEWGSPSADDSGINGGAGDSLGDDPVYAEAVQFVMSQGKASISLIQRRFRIGFNRAARYVEQMEQDGIIGPADGSKPRTVIGAREN</sequence>
<dbReference type="Pfam" id="PF09397">
    <property type="entry name" value="FtsK_gamma"/>
    <property type="match status" value="1"/>
</dbReference>
<dbReference type="Pfam" id="PF17854">
    <property type="entry name" value="FtsK_alpha"/>
    <property type="match status" value="1"/>
</dbReference>
<feature type="domain" description="FtsK" evidence="16">
    <location>
        <begin position="476"/>
        <end position="675"/>
    </location>
</feature>
<evidence type="ECO:0000256" key="7">
    <source>
        <dbReference type="ARBA" id="ARBA00022829"/>
    </source>
</evidence>
<evidence type="ECO:0000256" key="12">
    <source>
        <dbReference type="ARBA" id="ARBA00023306"/>
    </source>
</evidence>
<dbReference type="Gene3D" id="3.30.980.40">
    <property type="match status" value="1"/>
</dbReference>
<keyword evidence="7" id="KW-0159">Chromosome partition</keyword>
<dbReference type="InterPro" id="IPR050206">
    <property type="entry name" value="FtsK/SpoIIIE/SftA"/>
</dbReference>
<feature type="compositionally biased region" description="Polar residues" evidence="14">
    <location>
        <begin position="318"/>
        <end position="327"/>
    </location>
</feature>
<evidence type="ECO:0000256" key="2">
    <source>
        <dbReference type="ARBA" id="ARBA00006474"/>
    </source>
</evidence>
<dbReference type="InterPro" id="IPR036388">
    <property type="entry name" value="WH-like_DNA-bd_sf"/>
</dbReference>
<evidence type="ECO:0000256" key="6">
    <source>
        <dbReference type="ARBA" id="ARBA00022741"/>
    </source>
</evidence>
<protein>
    <submittedName>
        <fullName evidence="17">Cell division protein FtsK/SpoIIIE</fullName>
    </submittedName>
</protein>
<feature type="region of interest" description="Disordered" evidence="14">
    <location>
        <begin position="261"/>
        <end position="360"/>
    </location>
</feature>
<evidence type="ECO:0000256" key="5">
    <source>
        <dbReference type="ARBA" id="ARBA00022692"/>
    </source>
</evidence>
<dbReference type="GO" id="GO:0005886">
    <property type="term" value="C:plasma membrane"/>
    <property type="evidence" value="ECO:0007669"/>
    <property type="project" value="UniProtKB-SubCell"/>
</dbReference>
<evidence type="ECO:0000313" key="18">
    <source>
        <dbReference type="Proteomes" id="UP000002710"/>
    </source>
</evidence>
<dbReference type="InterPro" id="IPR036390">
    <property type="entry name" value="WH_DNA-bd_sf"/>
</dbReference>
<feature type="binding site" evidence="13">
    <location>
        <begin position="493"/>
        <end position="500"/>
    </location>
    <ligand>
        <name>ATP</name>
        <dbReference type="ChEBI" id="CHEBI:30616"/>
    </ligand>
</feature>
<keyword evidence="5 15" id="KW-0812">Transmembrane</keyword>
<feature type="compositionally biased region" description="Low complexity" evidence="14">
    <location>
        <begin position="272"/>
        <end position="284"/>
    </location>
</feature>
<evidence type="ECO:0000256" key="11">
    <source>
        <dbReference type="ARBA" id="ARBA00023136"/>
    </source>
</evidence>
<dbReference type="GO" id="GO:0003677">
    <property type="term" value="F:DNA binding"/>
    <property type="evidence" value="ECO:0007669"/>
    <property type="project" value="UniProtKB-KW"/>
</dbReference>
<organism evidence="17 18">
    <name type="scientific">Oleidesulfovibrio alaskensis (strain ATCC BAA-1058 / DSM 17464 / G20)</name>
    <name type="common">Desulfovibrio alaskensis</name>
    <dbReference type="NCBI Taxonomy" id="207559"/>
    <lineage>
        <taxon>Bacteria</taxon>
        <taxon>Pseudomonadati</taxon>
        <taxon>Thermodesulfobacteriota</taxon>
        <taxon>Desulfovibrionia</taxon>
        <taxon>Desulfovibrionales</taxon>
        <taxon>Desulfovibrionaceae</taxon>
        <taxon>Oleidesulfovibrio</taxon>
    </lineage>
</organism>
<keyword evidence="9 15" id="KW-1133">Transmembrane helix</keyword>
<dbReference type="InterPro" id="IPR002543">
    <property type="entry name" value="FtsK_dom"/>
</dbReference>
<evidence type="ECO:0000259" key="16">
    <source>
        <dbReference type="PROSITE" id="PS50901"/>
    </source>
</evidence>
<keyword evidence="4 17" id="KW-0132">Cell division</keyword>
<dbReference type="Pfam" id="PF13491">
    <property type="entry name" value="FtsK_4TM"/>
    <property type="match status" value="1"/>
</dbReference>
<dbReference type="InterPro" id="IPR041027">
    <property type="entry name" value="FtsK_alpha"/>
</dbReference>
<evidence type="ECO:0000256" key="8">
    <source>
        <dbReference type="ARBA" id="ARBA00022840"/>
    </source>
</evidence>
<dbReference type="Gene3D" id="1.10.10.10">
    <property type="entry name" value="Winged helix-like DNA-binding domain superfamily/Winged helix DNA-binding domain"/>
    <property type="match status" value="1"/>
</dbReference>
<dbReference type="HOGENOM" id="CLU_001981_7_1_7"/>
<dbReference type="AlphaFoldDB" id="Q30ZZ4"/>
<keyword evidence="18" id="KW-1185">Reference proteome</keyword>
<dbReference type="Gene3D" id="3.40.50.300">
    <property type="entry name" value="P-loop containing nucleotide triphosphate hydrolases"/>
    <property type="match status" value="1"/>
</dbReference>
<dbReference type="SMART" id="SM00843">
    <property type="entry name" value="Ftsk_gamma"/>
    <property type="match status" value="1"/>
</dbReference>
<comment type="subcellular location">
    <subcellularLocation>
        <location evidence="1">Cell membrane</location>
        <topology evidence="1">Multi-pass membrane protein</topology>
    </subcellularLocation>
</comment>
<evidence type="ECO:0000256" key="3">
    <source>
        <dbReference type="ARBA" id="ARBA00022475"/>
    </source>
</evidence>
<dbReference type="Pfam" id="PF01580">
    <property type="entry name" value="FtsK_SpoIIIE"/>
    <property type="match status" value="1"/>
</dbReference>
<evidence type="ECO:0000256" key="13">
    <source>
        <dbReference type="PROSITE-ProRule" id="PRU00289"/>
    </source>
</evidence>
<dbReference type="GO" id="GO:0051301">
    <property type="term" value="P:cell division"/>
    <property type="evidence" value="ECO:0007669"/>
    <property type="project" value="UniProtKB-KW"/>
</dbReference>
<keyword evidence="6 13" id="KW-0547">Nucleotide-binding</keyword>
<feature type="transmembrane region" description="Helical" evidence="15">
    <location>
        <begin position="102"/>
        <end position="126"/>
    </location>
</feature>
<feature type="transmembrane region" description="Helical" evidence="15">
    <location>
        <begin position="146"/>
        <end position="179"/>
    </location>
</feature>
<dbReference type="InterPro" id="IPR018541">
    <property type="entry name" value="Ftsk_gamma"/>
</dbReference>
<dbReference type="EMBL" id="CP000112">
    <property type="protein sequence ID" value="ABB38752.2"/>
    <property type="molecule type" value="Genomic_DNA"/>
</dbReference>
<dbReference type="InterPro" id="IPR027417">
    <property type="entry name" value="P-loop_NTPase"/>
</dbReference>
<gene>
    <name evidence="17" type="ordered locus">Dde_1955</name>
</gene>
<keyword evidence="11 15" id="KW-0472">Membrane</keyword>
<feature type="transmembrane region" description="Helical" evidence="15">
    <location>
        <begin position="66"/>
        <end position="90"/>
    </location>
</feature>
<comment type="similarity">
    <text evidence="2">Belongs to the FtsK/SpoIIIE/SftA family.</text>
</comment>
<dbReference type="eggNOG" id="COG1674">
    <property type="taxonomic scope" value="Bacteria"/>
</dbReference>
<evidence type="ECO:0000256" key="10">
    <source>
        <dbReference type="ARBA" id="ARBA00023125"/>
    </source>
</evidence>
<dbReference type="STRING" id="207559.Dde_1955"/>
<keyword evidence="12" id="KW-0131">Cell cycle</keyword>